<organism evidence="2 3">
    <name type="scientific">Ganoderma sinense ZZ0214-1</name>
    <dbReference type="NCBI Taxonomy" id="1077348"/>
    <lineage>
        <taxon>Eukaryota</taxon>
        <taxon>Fungi</taxon>
        <taxon>Dikarya</taxon>
        <taxon>Basidiomycota</taxon>
        <taxon>Agaricomycotina</taxon>
        <taxon>Agaricomycetes</taxon>
        <taxon>Polyporales</taxon>
        <taxon>Polyporaceae</taxon>
        <taxon>Ganoderma</taxon>
    </lineage>
</organism>
<dbReference type="Proteomes" id="UP000230002">
    <property type="component" value="Unassembled WGS sequence"/>
</dbReference>
<protein>
    <submittedName>
        <fullName evidence="2">Uncharacterized protein</fullName>
    </submittedName>
</protein>
<name>A0A2G8SJ46_9APHY</name>
<gene>
    <name evidence="2" type="ORF">GSI_04414</name>
</gene>
<feature type="compositionally biased region" description="Polar residues" evidence="1">
    <location>
        <begin position="1"/>
        <end position="15"/>
    </location>
</feature>
<dbReference type="SUPFAM" id="SSF52374">
    <property type="entry name" value="Nucleotidylyl transferase"/>
    <property type="match status" value="1"/>
</dbReference>
<feature type="compositionally biased region" description="Polar residues" evidence="1">
    <location>
        <begin position="69"/>
        <end position="83"/>
    </location>
</feature>
<dbReference type="GO" id="GO:0005524">
    <property type="term" value="F:ATP binding"/>
    <property type="evidence" value="ECO:0007669"/>
    <property type="project" value="InterPro"/>
</dbReference>
<keyword evidence="3" id="KW-1185">Reference proteome</keyword>
<evidence type="ECO:0000256" key="1">
    <source>
        <dbReference type="SAM" id="MobiDB-lite"/>
    </source>
</evidence>
<feature type="region of interest" description="Disordered" evidence="1">
    <location>
        <begin position="484"/>
        <end position="522"/>
    </location>
</feature>
<dbReference type="EMBL" id="AYKW01000007">
    <property type="protein sequence ID" value="PIL33789.1"/>
    <property type="molecule type" value="Genomic_DNA"/>
</dbReference>
<dbReference type="OrthoDB" id="2149705at2759"/>
<dbReference type="PROSITE" id="PS00178">
    <property type="entry name" value="AA_TRNA_LIGASE_I"/>
    <property type="match status" value="1"/>
</dbReference>
<reference evidence="2 3" key="1">
    <citation type="journal article" date="2015" name="Sci. Rep.">
        <title>Chromosome-level genome map provides insights into diverse defense mechanisms in the medicinal fungus Ganoderma sinense.</title>
        <authorList>
            <person name="Zhu Y."/>
            <person name="Xu J."/>
            <person name="Sun C."/>
            <person name="Zhou S."/>
            <person name="Xu H."/>
            <person name="Nelson D.R."/>
            <person name="Qian J."/>
            <person name="Song J."/>
            <person name="Luo H."/>
            <person name="Xiang L."/>
            <person name="Li Y."/>
            <person name="Xu Z."/>
            <person name="Ji A."/>
            <person name="Wang L."/>
            <person name="Lu S."/>
            <person name="Hayward A."/>
            <person name="Sun W."/>
            <person name="Li X."/>
            <person name="Schwartz D.C."/>
            <person name="Wang Y."/>
            <person name="Chen S."/>
        </authorList>
    </citation>
    <scope>NUCLEOTIDE SEQUENCE [LARGE SCALE GENOMIC DNA]</scope>
    <source>
        <strain evidence="2 3">ZZ0214-1</strain>
    </source>
</reference>
<proteinExistence type="predicted"/>
<evidence type="ECO:0000313" key="3">
    <source>
        <dbReference type="Proteomes" id="UP000230002"/>
    </source>
</evidence>
<dbReference type="InterPro" id="IPR001412">
    <property type="entry name" value="aa-tRNA-synth_I_CS"/>
</dbReference>
<dbReference type="GO" id="GO:0006418">
    <property type="term" value="P:tRNA aminoacylation for protein translation"/>
    <property type="evidence" value="ECO:0007669"/>
    <property type="project" value="InterPro"/>
</dbReference>
<comment type="caution">
    <text evidence="2">The sequence shown here is derived from an EMBL/GenBank/DDBJ whole genome shotgun (WGS) entry which is preliminary data.</text>
</comment>
<evidence type="ECO:0000313" key="2">
    <source>
        <dbReference type="EMBL" id="PIL33789.1"/>
    </source>
</evidence>
<dbReference type="AlphaFoldDB" id="A0A2G8SJ46"/>
<accession>A0A2G8SJ46</accession>
<sequence>MRSGRLVQNLSSQSPDEPYMHAEHDGIVHFPLGAASYIYEEEFFKPKLRELGLIPPSAHFPHRPRKASSDTTAVLASTSSDAPLSTDVESDSGISLTPEPSAESTSTLIIHIGAQPNNSPHAGTIVTFTLAFLVARAMKREYAKLRARAASEGMDLTGWADRLDVRIQLDLVDTAPDSAKTTTGPDGIVYQRSHRSTGAMCDFLPDYHALLAELSAFIGGEIEYSVTYQDALMRTPAMRDALRAIVLDRVRLASELAPQREAPAIRCACPAPDCGTADKHGILNEYEVTEDTTTITFHCPTHGPHSVRLEDPDERARIELNTPLRNLARTLVYLADTVASRPSPSGDEAGGPPTRVHMRVTGADYSGAYQESMLFRPLARLAMRMQPPLPLHEDGVWPVIMYAPLITDWSGAKLSKSLYVRDGAYKYLEDAGMDWLLEFRRMREEGLDRTVLYRMVETWVEKPTTLFGRNYTVDYVRLTYKKTEREKEKESESETVIGAKRKAEDEGEGGLSVRARVETASS</sequence>
<dbReference type="GO" id="GO:0004812">
    <property type="term" value="F:aminoacyl-tRNA ligase activity"/>
    <property type="evidence" value="ECO:0007669"/>
    <property type="project" value="InterPro"/>
</dbReference>
<feature type="region of interest" description="Disordered" evidence="1">
    <location>
        <begin position="1"/>
        <end position="20"/>
    </location>
</feature>
<feature type="region of interest" description="Disordered" evidence="1">
    <location>
        <begin position="57"/>
        <end position="100"/>
    </location>
</feature>